<reference evidence="3" key="1">
    <citation type="journal article" date="2019" name="Int. J. Syst. Evol. Microbiol.">
        <title>The Global Catalogue of Microorganisms (GCM) 10K type strain sequencing project: providing services to taxonomists for standard genome sequencing and annotation.</title>
        <authorList>
            <consortium name="The Broad Institute Genomics Platform"/>
            <consortium name="The Broad Institute Genome Sequencing Center for Infectious Disease"/>
            <person name="Wu L."/>
            <person name="Ma J."/>
        </authorList>
    </citation>
    <scope>NUCLEOTIDE SEQUENCE [LARGE SCALE GENOMIC DNA]</scope>
    <source>
        <strain evidence="3">JCM 16929</strain>
    </source>
</reference>
<comment type="caution">
    <text evidence="2">The sequence shown here is derived from an EMBL/GenBank/DDBJ whole genome shotgun (WGS) entry which is preliminary data.</text>
</comment>
<evidence type="ECO:0000256" key="1">
    <source>
        <dbReference type="SAM" id="SignalP"/>
    </source>
</evidence>
<organism evidence="2 3">
    <name type="scientific">Microlunatus ginsengisoli</name>
    <dbReference type="NCBI Taxonomy" id="363863"/>
    <lineage>
        <taxon>Bacteria</taxon>
        <taxon>Bacillati</taxon>
        <taxon>Actinomycetota</taxon>
        <taxon>Actinomycetes</taxon>
        <taxon>Propionibacteriales</taxon>
        <taxon>Propionibacteriaceae</taxon>
        <taxon>Microlunatus</taxon>
    </lineage>
</organism>
<dbReference type="PROSITE" id="PS51257">
    <property type="entry name" value="PROKAR_LIPOPROTEIN"/>
    <property type="match status" value="1"/>
</dbReference>
<keyword evidence="1" id="KW-0732">Signal</keyword>
<protein>
    <submittedName>
        <fullName evidence="2">Extracellular solute-binding protein</fullName>
    </submittedName>
</protein>
<evidence type="ECO:0000313" key="2">
    <source>
        <dbReference type="EMBL" id="GAA3608128.1"/>
    </source>
</evidence>
<feature type="chain" id="PRO_5047279562" evidence="1">
    <location>
        <begin position="21"/>
        <end position="463"/>
    </location>
</feature>
<dbReference type="Pfam" id="PF01547">
    <property type="entry name" value="SBP_bac_1"/>
    <property type="match status" value="1"/>
</dbReference>
<feature type="signal peptide" evidence="1">
    <location>
        <begin position="1"/>
        <end position="20"/>
    </location>
</feature>
<keyword evidence="3" id="KW-1185">Reference proteome</keyword>
<dbReference type="InterPro" id="IPR006059">
    <property type="entry name" value="SBP"/>
</dbReference>
<dbReference type="Gene3D" id="3.40.190.10">
    <property type="entry name" value="Periplasmic binding protein-like II"/>
    <property type="match status" value="2"/>
</dbReference>
<dbReference type="SUPFAM" id="SSF53850">
    <property type="entry name" value="Periplasmic binding protein-like II"/>
    <property type="match status" value="1"/>
</dbReference>
<dbReference type="PANTHER" id="PTHR43649:SF14">
    <property type="entry name" value="BLR3389 PROTEIN"/>
    <property type="match status" value="1"/>
</dbReference>
<dbReference type="Proteomes" id="UP001501490">
    <property type="component" value="Unassembled WGS sequence"/>
</dbReference>
<evidence type="ECO:0000313" key="3">
    <source>
        <dbReference type="Proteomes" id="UP001501490"/>
    </source>
</evidence>
<dbReference type="InterPro" id="IPR050490">
    <property type="entry name" value="Bact_solute-bd_prot1"/>
</dbReference>
<sequence length="463" mass="49828">MRRREFLLTAAGLGATATLAACGGSNSGSTSPSGGGSSAGAITGEVKVTFQQFGNSKIQANFLNEMAGKFSSAHPGATIKLQPIVASENDYYTKLQLSMRSPRTSPDMCYEDTFLINSDISAGYLTPLDDRISGWSDWSQFKDTAKTAAQALDGKTYGIPDGTDVRALWYNKQIFEKAGLPTEWQPKSWAEIMTAAQAIKAKVPDAIPLNIYAGTGVGEAASMQGFEMLLYGTPNGTLFDKQSQKWVVGSKNFVDALTVYQQVWTGGLGPTAQQALAPTWGNTVSQEMLPKSKLAIDLDGSWLSGNWLDSGAAPWKQWNDVLGNAYMPTQNGEGSGKVTMSGGWTWAIPKNAQNPNAAWEFIKMLTSKEGELEFDIKNVQIPVRSDVAADPSYVKANPTNKFFSDLVESTIYRPAYAEYAKISLLLQQATEKVVTGTADPATAAKFYDDGVKQIVGADKVTTS</sequence>
<dbReference type="PANTHER" id="PTHR43649">
    <property type="entry name" value="ARABINOSE-BINDING PROTEIN-RELATED"/>
    <property type="match status" value="1"/>
</dbReference>
<proteinExistence type="predicted"/>
<name>A0ABP6ZJE3_9ACTN</name>
<gene>
    <name evidence="2" type="ORF">GCM10022236_07380</name>
</gene>
<accession>A0ABP6ZJE3</accession>
<dbReference type="EMBL" id="BAABAB010000005">
    <property type="protein sequence ID" value="GAA3608128.1"/>
    <property type="molecule type" value="Genomic_DNA"/>
</dbReference>
<dbReference type="RefSeq" id="WP_344801730.1">
    <property type="nucleotide sequence ID" value="NZ_BAABAB010000005.1"/>
</dbReference>